<evidence type="ECO:0008006" key="3">
    <source>
        <dbReference type="Google" id="ProtNLM"/>
    </source>
</evidence>
<organism evidence="1 2">
    <name type="scientific">Cellulomonas chengniuliangii</name>
    <dbReference type="NCBI Taxonomy" id="2968084"/>
    <lineage>
        <taxon>Bacteria</taxon>
        <taxon>Bacillati</taxon>
        <taxon>Actinomycetota</taxon>
        <taxon>Actinomycetes</taxon>
        <taxon>Micrococcales</taxon>
        <taxon>Cellulomonadaceae</taxon>
        <taxon>Cellulomonas</taxon>
    </lineage>
</organism>
<keyword evidence="2" id="KW-1185">Reference proteome</keyword>
<name>A0ABY5KZK4_9CELL</name>
<evidence type="ECO:0000313" key="2">
    <source>
        <dbReference type="Proteomes" id="UP001316189"/>
    </source>
</evidence>
<accession>A0ABY5KZK4</accession>
<gene>
    <name evidence="1" type="ORF">NP064_12400</name>
</gene>
<dbReference type="EMBL" id="CP101988">
    <property type="protein sequence ID" value="UUI74590.1"/>
    <property type="molecule type" value="Genomic_DNA"/>
</dbReference>
<proteinExistence type="predicted"/>
<dbReference type="RefSeq" id="WP_227570695.1">
    <property type="nucleotide sequence ID" value="NZ_CP101988.1"/>
</dbReference>
<evidence type="ECO:0000313" key="1">
    <source>
        <dbReference type="EMBL" id="UUI74590.1"/>
    </source>
</evidence>
<sequence length="162" mass="17909">MAALDRRLLGIYLNDHIAGATAGVSRIRHMADTWGDTPLGPTLRDIAAEITTEREWLIDTTERLGVPVRKAKLAALWAGEHLGRLKPNGRVVSRSPLTALVELDLMQSAVSGKHSLWRSLQEWSPELGLDPEILEELALAADRQLDELRRLAVLARQVALRG</sequence>
<dbReference type="Proteomes" id="UP001316189">
    <property type="component" value="Chromosome"/>
</dbReference>
<reference evidence="1 2" key="1">
    <citation type="submission" date="2022-07" db="EMBL/GenBank/DDBJ databases">
        <title>Novel species in genus cellulomonas.</title>
        <authorList>
            <person name="Ye L."/>
        </authorList>
    </citation>
    <scope>NUCLEOTIDE SEQUENCE [LARGE SCALE GENOMIC DNA]</scope>
    <source>
        <strain evidence="2">zg-Y338</strain>
    </source>
</reference>
<protein>
    <recommendedName>
        <fullName evidence="3">DUF222 domain-containing protein</fullName>
    </recommendedName>
</protein>